<evidence type="ECO:0000313" key="3">
    <source>
        <dbReference type="Proteomes" id="UP000305921"/>
    </source>
</evidence>
<sequence>MLEPGASEVKSGSHRSASGHTPRPVVRVHSPTLVHGRAEVRAGPSSRECRGHPRPADGRAADPDGPTVQPQPVPGCTVRTASVLRLRPPGRLTRSPASPPCTARPARDRTRSSSAPASPTAEPGSAPVAALTGVGTGGRTLTVTRQDGTTAVRTCGPPWS</sequence>
<dbReference type="Proteomes" id="UP000305921">
    <property type="component" value="Unassembled WGS sequence"/>
</dbReference>
<feature type="region of interest" description="Disordered" evidence="1">
    <location>
        <begin position="1"/>
        <end position="160"/>
    </location>
</feature>
<comment type="caution">
    <text evidence="2">The sequence shown here is derived from an EMBL/GenBank/DDBJ whole genome shotgun (WGS) entry which is preliminary data.</text>
</comment>
<feature type="compositionally biased region" description="Low complexity" evidence="1">
    <location>
        <begin position="112"/>
        <end position="145"/>
    </location>
</feature>
<dbReference type="EMBL" id="VAWE01000001">
    <property type="protein sequence ID" value="TLQ44225.1"/>
    <property type="molecule type" value="Genomic_DNA"/>
</dbReference>
<name>A0A5R9E588_9ACTN</name>
<organism evidence="2 3">
    <name type="scientific">Streptomyces marianii</name>
    <dbReference type="NCBI Taxonomy" id="1817406"/>
    <lineage>
        <taxon>Bacteria</taxon>
        <taxon>Bacillati</taxon>
        <taxon>Actinomycetota</taxon>
        <taxon>Actinomycetes</taxon>
        <taxon>Kitasatosporales</taxon>
        <taxon>Streptomycetaceae</taxon>
        <taxon>Streptomyces</taxon>
    </lineage>
</organism>
<evidence type="ECO:0000256" key="1">
    <source>
        <dbReference type="SAM" id="MobiDB-lite"/>
    </source>
</evidence>
<reference evidence="2 3" key="1">
    <citation type="submission" date="2019-05" db="EMBL/GenBank/DDBJ databases">
        <title>Streptomyces marianii sp. nov., a novel marine actinomycete from southern coast of India.</title>
        <authorList>
            <person name="Iniyan A.M."/>
            <person name="Wink J."/>
            <person name="Ramprasad E."/>
            <person name="Ramana C.V."/>
            <person name="Bunk B."/>
            <person name="Sproer C."/>
            <person name="Joseph F.-J.R.S."/>
            <person name="Vincent S.G.P."/>
        </authorList>
    </citation>
    <scope>NUCLEOTIDE SEQUENCE [LARGE SCALE GENOMIC DNA]</scope>
    <source>
        <strain evidence="2 3">ICN19</strain>
    </source>
</reference>
<keyword evidence="3" id="KW-1185">Reference proteome</keyword>
<protein>
    <submittedName>
        <fullName evidence="2">Uncharacterized protein</fullName>
    </submittedName>
</protein>
<accession>A0A5R9E588</accession>
<evidence type="ECO:0000313" key="2">
    <source>
        <dbReference type="EMBL" id="TLQ44225.1"/>
    </source>
</evidence>
<dbReference type="OrthoDB" id="9813465at2"/>
<feature type="compositionally biased region" description="Basic and acidic residues" evidence="1">
    <location>
        <begin position="47"/>
        <end position="62"/>
    </location>
</feature>
<dbReference type="AlphaFoldDB" id="A0A5R9E588"/>
<proteinExistence type="predicted"/>
<gene>
    <name evidence="2" type="ORF">FEF34_14825</name>
</gene>